<gene>
    <name evidence="1" type="ORF">S12H4_62267</name>
</gene>
<sequence>QPTDPDNQTFIAVDRDIDQPGYMIWNTYCFAGIDHPEGLWVPTVEEMYIHARSVVGETDFNIRYKYARCKLTLIDKIRWNLAMDSSEV</sequence>
<dbReference type="AlphaFoldDB" id="X1VGR6"/>
<organism evidence="1">
    <name type="scientific">marine sediment metagenome</name>
    <dbReference type="NCBI Taxonomy" id="412755"/>
    <lineage>
        <taxon>unclassified sequences</taxon>
        <taxon>metagenomes</taxon>
        <taxon>ecological metagenomes</taxon>
    </lineage>
</organism>
<name>X1VGR6_9ZZZZ</name>
<feature type="non-terminal residue" evidence="1">
    <location>
        <position position="1"/>
    </location>
</feature>
<reference evidence="1" key="1">
    <citation type="journal article" date="2014" name="Front. Microbiol.">
        <title>High frequency of phylogenetically diverse reductive dehalogenase-homologous genes in deep subseafloor sedimentary metagenomes.</title>
        <authorList>
            <person name="Kawai M."/>
            <person name="Futagami T."/>
            <person name="Toyoda A."/>
            <person name="Takaki Y."/>
            <person name="Nishi S."/>
            <person name="Hori S."/>
            <person name="Arai W."/>
            <person name="Tsubouchi T."/>
            <person name="Morono Y."/>
            <person name="Uchiyama I."/>
            <person name="Ito T."/>
            <person name="Fujiyama A."/>
            <person name="Inagaki F."/>
            <person name="Takami H."/>
        </authorList>
    </citation>
    <scope>NUCLEOTIDE SEQUENCE</scope>
    <source>
        <strain evidence="1">Expedition CK06-06</strain>
    </source>
</reference>
<evidence type="ECO:0000313" key="1">
    <source>
        <dbReference type="EMBL" id="GAJ17447.1"/>
    </source>
</evidence>
<proteinExistence type="predicted"/>
<dbReference type="EMBL" id="BARW01041689">
    <property type="protein sequence ID" value="GAJ17447.1"/>
    <property type="molecule type" value="Genomic_DNA"/>
</dbReference>
<accession>X1VGR6</accession>
<feature type="non-terminal residue" evidence="1">
    <location>
        <position position="88"/>
    </location>
</feature>
<protein>
    <submittedName>
        <fullName evidence="1">Uncharacterized protein</fullName>
    </submittedName>
</protein>
<comment type="caution">
    <text evidence="1">The sequence shown here is derived from an EMBL/GenBank/DDBJ whole genome shotgun (WGS) entry which is preliminary data.</text>
</comment>